<dbReference type="InterPro" id="IPR007712">
    <property type="entry name" value="RelE/ParE_toxin"/>
</dbReference>
<dbReference type="PANTHER" id="PTHR33755:SF9">
    <property type="entry name" value="TOXIN PARE1"/>
    <property type="match status" value="1"/>
</dbReference>
<proteinExistence type="inferred from homology"/>
<evidence type="ECO:0000256" key="2">
    <source>
        <dbReference type="ARBA" id="ARBA00022649"/>
    </source>
</evidence>
<name>T1B1M5_9ZZZZ</name>
<comment type="caution">
    <text evidence="3">The sequence shown here is derived from an EMBL/GenBank/DDBJ whole genome shotgun (WGS) entry which is preliminary data.</text>
</comment>
<dbReference type="InterPro" id="IPR035093">
    <property type="entry name" value="RelE/ParE_toxin_dom_sf"/>
</dbReference>
<comment type="similarity">
    <text evidence="1">Belongs to the RelE toxin family.</text>
</comment>
<keyword evidence="2" id="KW-1277">Toxin-antitoxin system</keyword>
<protein>
    <submittedName>
        <fullName evidence="3">Plasmid stabilization system</fullName>
    </submittedName>
</protein>
<dbReference type="PIRSF" id="PIRSF029218">
    <property type="entry name" value="ParE"/>
    <property type="match status" value="1"/>
</dbReference>
<reference evidence="3" key="2">
    <citation type="journal article" date="2014" name="ISME J.">
        <title>Microbial stratification in low pH oxic and suboxic macroscopic growths along an acid mine drainage.</title>
        <authorList>
            <person name="Mendez-Garcia C."/>
            <person name="Mesa V."/>
            <person name="Sprenger R.R."/>
            <person name="Richter M."/>
            <person name="Diez M.S."/>
            <person name="Solano J."/>
            <person name="Bargiela R."/>
            <person name="Golyshina O.V."/>
            <person name="Manteca A."/>
            <person name="Ramos J.L."/>
            <person name="Gallego J.R."/>
            <person name="Llorente I."/>
            <person name="Martins Dos Santos V.A."/>
            <person name="Jensen O.N."/>
            <person name="Pelaez A.I."/>
            <person name="Sanchez J."/>
            <person name="Ferrer M."/>
        </authorList>
    </citation>
    <scope>NUCLEOTIDE SEQUENCE</scope>
</reference>
<dbReference type="EMBL" id="AUZZ01005793">
    <property type="protein sequence ID" value="EQD48245.1"/>
    <property type="molecule type" value="Genomic_DNA"/>
</dbReference>
<dbReference type="Gene3D" id="3.30.2310.20">
    <property type="entry name" value="RelE-like"/>
    <property type="match status" value="1"/>
</dbReference>
<evidence type="ECO:0000256" key="1">
    <source>
        <dbReference type="ARBA" id="ARBA00006226"/>
    </source>
</evidence>
<organism evidence="3">
    <name type="scientific">mine drainage metagenome</name>
    <dbReference type="NCBI Taxonomy" id="410659"/>
    <lineage>
        <taxon>unclassified sequences</taxon>
        <taxon>metagenomes</taxon>
        <taxon>ecological metagenomes</taxon>
    </lineage>
</organism>
<evidence type="ECO:0000313" key="3">
    <source>
        <dbReference type="EMBL" id="EQD48245.1"/>
    </source>
</evidence>
<dbReference type="AlphaFoldDB" id="T1B1M5"/>
<reference evidence="3" key="1">
    <citation type="submission" date="2013-08" db="EMBL/GenBank/DDBJ databases">
        <authorList>
            <person name="Mendez C."/>
            <person name="Richter M."/>
            <person name="Ferrer M."/>
            <person name="Sanchez J."/>
        </authorList>
    </citation>
    <scope>NUCLEOTIDE SEQUENCE</scope>
</reference>
<dbReference type="InterPro" id="IPR028344">
    <property type="entry name" value="ParE1/4"/>
</dbReference>
<gene>
    <name evidence="3" type="ORF">B2A_08052</name>
</gene>
<dbReference type="InterPro" id="IPR051803">
    <property type="entry name" value="TA_system_RelE-like_toxin"/>
</dbReference>
<sequence length="98" mass="11431">MKGGLVLTPRAQADLDEIWDYTADRWGLDQAETYARQLWRAIQAIADNPSRGRECDEVRPGYRQYPSGSHVLFYRLVEGGIDVVRILHERMDYERHIP</sequence>
<accession>T1B1M5</accession>
<dbReference type="PANTHER" id="PTHR33755">
    <property type="entry name" value="TOXIN PARE1-RELATED"/>
    <property type="match status" value="1"/>
</dbReference>
<dbReference type="Pfam" id="PF05016">
    <property type="entry name" value="ParE_toxin"/>
    <property type="match status" value="1"/>
</dbReference>